<evidence type="ECO:0000256" key="4">
    <source>
        <dbReference type="SAM" id="MobiDB-lite"/>
    </source>
</evidence>
<comment type="caution">
    <text evidence="5">The sequence shown here is derived from an EMBL/GenBank/DDBJ whole genome shotgun (WGS) entry which is preliminary data.</text>
</comment>
<dbReference type="PANTHER" id="PTHR10840">
    <property type="entry name" value="PROGRAMMED CELL DEATH PROTEIN 5"/>
    <property type="match status" value="1"/>
</dbReference>
<dbReference type="Pfam" id="PF01984">
    <property type="entry name" value="dsDNA_bind"/>
    <property type="match status" value="1"/>
</dbReference>
<dbReference type="PIRSF" id="PIRSF015730">
    <property type="entry name" value="TFAR19"/>
    <property type="match status" value="1"/>
</dbReference>
<sequence>MGDDEISELRRKRMEQLQRQSMDEQTMQEELERQKRAESEMQLVLMQILEPEARERLNTIKLTKPDFARAIEQQLIMLAQSGRVRQKITDEQLKQLLRQVAPKKKDFRITRK</sequence>
<dbReference type="HAMAP" id="MF_00026">
    <property type="entry name" value="dsDNA_bind"/>
    <property type="match status" value="1"/>
</dbReference>
<keyword evidence="2 3" id="KW-0238">DNA-binding</keyword>
<gene>
    <name evidence="5" type="ORF">CUJ86_05890</name>
</gene>
<evidence type="ECO:0000256" key="2">
    <source>
        <dbReference type="ARBA" id="ARBA00023125"/>
    </source>
</evidence>
<reference evidence="5 6" key="1">
    <citation type="submission" date="2017-11" db="EMBL/GenBank/DDBJ databases">
        <title>Isolation and Characterization of Methanofollis Species from Methane Seep Offshore SW Taiwan.</title>
        <authorList>
            <person name="Teng N.-H."/>
            <person name="Lai M.-C."/>
            <person name="Chen S.-C."/>
        </authorList>
    </citation>
    <scope>NUCLEOTIDE SEQUENCE [LARGE SCALE GENOMIC DNA]</scope>
    <source>
        <strain evidence="5 6">FWC-SCC2</strain>
    </source>
</reference>
<keyword evidence="6" id="KW-1185">Reference proteome</keyword>
<dbReference type="AlphaFoldDB" id="A0A483CP35"/>
<dbReference type="Gene3D" id="1.10.8.140">
    <property type="entry name" value="PDCD5-like"/>
    <property type="match status" value="1"/>
</dbReference>
<evidence type="ECO:0000313" key="6">
    <source>
        <dbReference type="Proteomes" id="UP000292580"/>
    </source>
</evidence>
<organism evidence="5 6">
    <name type="scientific">Methanofollis fontis</name>
    <dbReference type="NCBI Taxonomy" id="2052832"/>
    <lineage>
        <taxon>Archaea</taxon>
        <taxon>Methanobacteriati</taxon>
        <taxon>Methanobacteriota</taxon>
        <taxon>Stenosarchaea group</taxon>
        <taxon>Methanomicrobia</taxon>
        <taxon>Methanomicrobiales</taxon>
        <taxon>Methanomicrobiaceae</taxon>
        <taxon>Methanofollis</taxon>
    </lineage>
</organism>
<dbReference type="EMBL" id="PGCL01000002">
    <property type="protein sequence ID" value="TAJ44822.1"/>
    <property type="molecule type" value="Genomic_DNA"/>
</dbReference>
<dbReference type="SUPFAM" id="SSF46950">
    <property type="entry name" value="Double-stranded DNA-binding domain"/>
    <property type="match status" value="1"/>
</dbReference>
<dbReference type="Proteomes" id="UP000292580">
    <property type="component" value="Unassembled WGS sequence"/>
</dbReference>
<evidence type="ECO:0000256" key="3">
    <source>
        <dbReference type="HAMAP-Rule" id="MF_00026"/>
    </source>
</evidence>
<dbReference type="NCBIfam" id="NF003268">
    <property type="entry name" value="PRK04239.1"/>
    <property type="match status" value="1"/>
</dbReference>
<dbReference type="OrthoDB" id="7912at2157"/>
<feature type="region of interest" description="Disordered" evidence="4">
    <location>
        <begin position="14"/>
        <end position="35"/>
    </location>
</feature>
<protein>
    <recommendedName>
        <fullName evidence="3">DNA-binding protein CUJ86_05890</fullName>
    </recommendedName>
</protein>
<dbReference type="InterPro" id="IPR036883">
    <property type="entry name" value="PDCD5-like_sf"/>
</dbReference>
<dbReference type="RefSeq" id="WP_130646629.1">
    <property type="nucleotide sequence ID" value="NZ_PGCL01000002.1"/>
</dbReference>
<dbReference type="InterPro" id="IPR022889">
    <property type="entry name" value="DNA_bind_arc"/>
</dbReference>
<dbReference type="GO" id="GO:0003677">
    <property type="term" value="F:DNA binding"/>
    <property type="evidence" value="ECO:0007669"/>
    <property type="project" value="UniProtKB-UniRule"/>
</dbReference>
<evidence type="ECO:0000313" key="5">
    <source>
        <dbReference type="EMBL" id="TAJ44822.1"/>
    </source>
</evidence>
<name>A0A483CP35_9EURY</name>
<proteinExistence type="inferred from homology"/>
<accession>A0A483CP35</accession>
<comment type="similarity">
    <text evidence="1 3">Belongs to the PDCD5 family.</text>
</comment>
<dbReference type="InterPro" id="IPR002836">
    <property type="entry name" value="PDCD5-like"/>
</dbReference>
<dbReference type="PANTHER" id="PTHR10840:SF0">
    <property type="entry name" value="PROGRAMMED CELL DEATH PROTEIN 5"/>
    <property type="match status" value="1"/>
</dbReference>
<evidence type="ECO:0000256" key="1">
    <source>
        <dbReference type="ARBA" id="ARBA00010490"/>
    </source>
</evidence>
<dbReference type="GO" id="GO:0005829">
    <property type="term" value="C:cytosol"/>
    <property type="evidence" value="ECO:0007669"/>
    <property type="project" value="TreeGrafter"/>
</dbReference>